<dbReference type="GO" id="GO:0043190">
    <property type="term" value="C:ATP-binding cassette (ABC) transporter complex"/>
    <property type="evidence" value="ECO:0007669"/>
    <property type="project" value="InterPro"/>
</dbReference>
<dbReference type="Proteomes" id="UP000470010">
    <property type="component" value="Unassembled WGS sequence"/>
</dbReference>
<comment type="caution">
    <text evidence="3">The sequence shown here is derived from an EMBL/GenBank/DDBJ whole genome shotgun (WGS) entry which is preliminary data.</text>
</comment>
<evidence type="ECO:0000313" key="3">
    <source>
        <dbReference type="EMBL" id="MRX80844.1"/>
    </source>
</evidence>
<dbReference type="GO" id="GO:0015833">
    <property type="term" value="P:peptide transport"/>
    <property type="evidence" value="ECO:0007669"/>
    <property type="project" value="TreeGrafter"/>
</dbReference>
<evidence type="ECO:0000313" key="4">
    <source>
        <dbReference type="Proteomes" id="UP000470010"/>
    </source>
</evidence>
<feature type="domain" description="Solute-binding protein family 5" evidence="2">
    <location>
        <begin position="94"/>
        <end position="451"/>
    </location>
</feature>
<sequence>MSELTSKTVSRRGFLSGLGVVGLTGAALSVVGCSSEGGSGSAGSAEVAEGGTLNISLAASPALLDPVKYTGVYESQIINTVCDTLVQYSMDLTEIVPCLATEWTVSDDGMTYTFTLRDDVTFQPGEYQDGRAMTAEDVKYSLERSNVESTNNRLDMLDHCNVISDTEIECVLKTPNSAFLTALTDGGNAILPQEEVEGWGDSFGEHLVGTGPFQMAQFTRDQQTELTRHEGYWGERPNLDGVVWKVITDSTQQANALFTGEVDLVTDLGGESLQTVSENSDYIVEQQEGLNFSYIYMNMQNGPTANADVRRAILMSIDRDEILAAAYPYGGGSVASVPLPRGSWGYDESVEELVPSYDPEGAKELLAGAGYPDGLELELFTGNTPASLDVATVVQQQLKANLNIDLVIHQNDWATLSSNASSGQCNMVCMSWTWYPDPYFFLNKQFSTAEIGGNGNAGLFSVPEVDDLLQQALEVTDQDERADLYKQALRLIVEQNPMIVYSTANSKNGLSKSVQGFVQRADNLVYVVNSEVNISKTA</sequence>
<accession>A0A7K0GBJ7</accession>
<dbReference type="PANTHER" id="PTHR30290">
    <property type="entry name" value="PERIPLASMIC BINDING COMPONENT OF ABC TRANSPORTER"/>
    <property type="match status" value="1"/>
</dbReference>
<gene>
    <name evidence="3" type="ORF">GJE22_09655</name>
</gene>
<dbReference type="PIRSF" id="PIRSF002741">
    <property type="entry name" value="MppA"/>
    <property type="match status" value="1"/>
</dbReference>
<dbReference type="SUPFAM" id="SSF53850">
    <property type="entry name" value="Periplasmic binding protein-like II"/>
    <property type="match status" value="1"/>
</dbReference>
<dbReference type="CDD" id="cd00995">
    <property type="entry name" value="PBP2_NikA_DppA_OppA_like"/>
    <property type="match status" value="1"/>
</dbReference>
<dbReference type="InterPro" id="IPR030678">
    <property type="entry name" value="Peptide/Ni-bd"/>
</dbReference>
<evidence type="ECO:0000259" key="2">
    <source>
        <dbReference type="Pfam" id="PF00496"/>
    </source>
</evidence>
<proteinExistence type="predicted"/>
<dbReference type="RefSeq" id="WP_144688879.1">
    <property type="nucleotide sequence ID" value="NZ_VLLQ01000014.1"/>
</dbReference>
<dbReference type="Gene3D" id="3.10.105.10">
    <property type="entry name" value="Dipeptide-binding Protein, Domain 3"/>
    <property type="match status" value="1"/>
</dbReference>
<dbReference type="GO" id="GO:1904680">
    <property type="term" value="F:peptide transmembrane transporter activity"/>
    <property type="evidence" value="ECO:0007669"/>
    <property type="project" value="TreeGrafter"/>
</dbReference>
<dbReference type="Gene3D" id="3.90.76.10">
    <property type="entry name" value="Dipeptide-binding Protein, Domain 1"/>
    <property type="match status" value="1"/>
</dbReference>
<dbReference type="InterPro" id="IPR000914">
    <property type="entry name" value="SBP_5_dom"/>
</dbReference>
<keyword evidence="1" id="KW-0732">Signal</keyword>
<keyword evidence="4" id="KW-1185">Reference proteome</keyword>
<dbReference type="InterPro" id="IPR006311">
    <property type="entry name" value="TAT_signal"/>
</dbReference>
<name>A0A7K0GBJ7_9ACTN</name>
<dbReference type="GO" id="GO:0042597">
    <property type="term" value="C:periplasmic space"/>
    <property type="evidence" value="ECO:0007669"/>
    <property type="project" value="UniProtKB-ARBA"/>
</dbReference>
<dbReference type="PANTHER" id="PTHR30290:SF38">
    <property type="entry name" value="D,D-DIPEPTIDE-BINDING PERIPLASMIC PROTEIN DDPA-RELATED"/>
    <property type="match status" value="1"/>
</dbReference>
<dbReference type="EMBL" id="VTFZ01000016">
    <property type="protein sequence ID" value="MRX80844.1"/>
    <property type="molecule type" value="Genomic_DNA"/>
</dbReference>
<protein>
    <submittedName>
        <fullName evidence="3">ABC transporter substrate-binding protein</fullName>
    </submittedName>
</protein>
<dbReference type="InterPro" id="IPR039424">
    <property type="entry name" value="SBP_5"/>
</dbReference>
<evidence type="ECO:0000256" key="1">
    <source>
        <dbReference type="ARBA" id="ARBA00022729"/>
    </source>
</evidence>
<dbReference type="PROSITE" id="PS51257">
    <property type="entry name" value="PROKAR_LIPOPROTEIN"/>
    <property type="match status" value="1"/>
</dbReference>
<dbReference type="AlphaFoldDB" id="A0A7K0GBJ7"/>
<reference evidence="4" key="1">
    <citation type="submission" date="2019-08" db="EMBL/GenBank/DDBJ databases">
        <title>Arthrobacter sp. nov., isolated from plateau pika and Tibetan wild ass.</title>
        <authorList>
            <person name="Ge Y."/>
        </authorList>
    </citation>
    <scope>NUCLEOTIDE SEQUENCE [LARGE SCALE GENOMIC DNA]</scope>
    <source>
        <strain evidence="4">HF-1365</strain>
    </source>
</reference>
<dbReference type="PROSITE" id="PS51318">
    <property type="entry name" value="TAT"/>
    <property type="match status" value="1"/>
</dbReference>
<organism evidence="3 4">
    <name type="scientific">Enorma shizhengliae</name>
    <dbReference type="NCBI Taxonomy" id="2606615"/>
    <lineage>
        <taxon>Bacteria</taxon>
        <taxon>Bacillati</taxon>
        <taxon>Actinomycetota</taxon>
        <taxon>Coriobacteriia</taxon>
        <taxon>Coriobacteriales</taxon>
        <taxon>Coriobacteriaceae</taxon>
        <taxon>Enorma</taxon>
    </lineage>
</organism>
<dbReference type="Pfam" id="PF00496">
    <property type="entry name" value="SBP_bac_5"/>
    <property type="match status" value="1"/>
</dbReference>
<dbReference type="Gene3D" id="3.40.190.10">
    <property type="entry name" value="Periplasmic binding protein-like II"/>
    <property type="match status" value="1"/>
</dbReference>